<dbReference type="AlphaFoldDB" id="A0A812RZ73"/>
<reference evidence="1" key="1">
    <citation type="submission" date="2021-02" db="EMBL/GenBank/DDBJ databases">
        <authorList>
            <person name="Dougan E. K."/>
            <person name="Rhodes N."/>
            <person name="Thang M."/>
            <person name="Chan C."/>
        </authorList>
    </citation>
    <scope>NUCLEOTIDE SEQUENCE</scope>
</reference>
<keyword evidence="2" id="KW-1185">Reference proteome</keyword>
<organism evidence="1 2">
    <name type="scientific">Symbiodinium pilosum</name>
    <name type="common">Dinoflagellate</name>
    <dbReference type="NCBI Taxonomy" id="2952"/>
    <lineage>
        <taxon>Eukaryota</taxon>
        <taxon>Sar</taxon>
        <taxon>Alveolata</taxon>
        <taxon>Dinophyceae</taxon>
        <taxon>Suessiales</taxon>
        <taxon>Symbiodiniaceae</taxon>
        <taxon>Symbiodinium</taxon>
    </lineage>
</organism>
<accession>A0A812RZ73</accession>
<proteinExistence type="predicted"/>
<dbReference type="EMBL" id="CAJNIZ010021909">
    <property type="protein sequence ID" value="CAE7456663.1"/>
    <property type="molecule type" value="Genomic_DNA"/>
</dbReference>
<name>A0A812RZ73_SYMPI</name>
<protein>
    <submittedName>
        <fullName evidence="1">Uncharacterized protein</fullName>
    </submittedName>
</protein>
<evidence type="ECO:0000313" key="2">
    <source>
        <dbReference type="Proteomes" id="UP000649617"/>
    </source>
</evidence>
<sequence>TATGCLTPPDATSWTMALQRATSHTDWMRRSTKPTASDSLVRAAAATWLPRT</sequence>
<evidence type="ECO:0000313" key="1">
    <source>
        <dbReference type="EMBL" id="CAE7456663.1"/>
    </source>
</evidence>
<comment type="caution">
    <text evidence="1">The sequence shown here is derived from an EMBL/GenBank/DDBJ whole genome shotgun (WGS) entry which is preliminary data.</text>
</comment>
<gene>
    <name evidence="1" type="ORF">SPIL2461_LOCUS11235</name>
</gene>
<dbReference type="Proteomes" id="UP000649617">
    <property type="component" value="Unassembled WGS sequence"/>
</dbReference>
<feature type="non-terminal residue" evidence="1">
    <location>
        <position position="52"/>
    </location>
</feature>
<feature type="non-terminal residue" evidence="1">
    <location>
        <position position="1"/>
    </location>
</feature>